<reference evidence="12 13" key="1">
    <citation type="journal article" date="2016" name="Sci. Rep.">
        <title>The Dendrobium catenatum Lindl. genome sequence provides insights into polysaccharide synthase, floral development and adaptive evolution.</title>
        <authorList>
            <person name="Zhang G.Q."/>
            <person name="Xu Q."/>
            <person name="Bian C."/>
            <person name="Tsai W.C."/>
            <person name="Yeh C.M."/>
            <person name="Liu K.W."/>
            <person name="Yoshida K."/>
            <person name="Zhang L.S."/>
            <person name="Chang S.B."/>
            <person name="Chen F."/>
            <person name="Shi Y."/>
            <person name="Su Y.Y."/>
            <person name="Zhang Y.Q."/>
            <person name="Chen L.J."/>
            <person name="Yin Y."/>
            <person name="Lin M."/>
            <person name="Huang H."/>
            <person name="Deng H."/>
            <person name="Wang Z.W."/>
            <person name="Zhu S.L."/>
            <person name="Zhao X."/>
            <person name="Deng C."/>
            <person name="Niu S.C."/>
            <person name="Huang J."/>
            <person name="Wang M."/>
            <person name="Liu G.H."/>
            <person name="Yang H.J."/>
            <person name="Xiao X.J."/>
            <person name="Hsiao Y.Y."/>
            <person name="Wu W.L."/>
            <person name="Chen Y.Y."/>
            <person name="Mitsuda N."/>
            <person name="Ohme-Takagi M."/>
            <person name="Luo Y.B."/>
            <person name="Van de Peer Y."/>
            <person name="Liu Z.J."/>
        </authorList>
    </citation>
    <scope>NUCLEOTIDE SEQUENCE [LARGE SCALE GENOMIC DNA]</scope>
    <source>
        <tissue evidence="12">The whole plant</tissue>
    </source>
</reference>
<keyword evidence="9" id="KW-0812">Transmembrane</keyword>
<proteinExistence type="inferred from homology"/>
<protein>
    <submittedName>
        <fullName evidence="12">Cysteine-rich repeat secretory protein 12</fullName>
    </submittedName>
</protein>
<feature type="transmembrane region" description="Helical" evidence="9">
    <location>
        <begin position="262"/>
        <end position="282"/>
    </location>
</feature>
<keyword evidence="5" id="KW-0965">Cell junction</keyword>
<dbReference type="PROSITE" id="PS51473">
    <property type="entry name" value="GNK2"/>
    <property type="match status" value="2"/>
</dbReference>
<evidence type="ECO:0000256" key="4">
    <source>
        <dbReference type="ARBA" id="ARBA00022737"/>
    </source>
</evidence>
<sequence length="290" mass="30053">MSISFPLLLLLLLLSILTFSDDPTTLIYSTCSKSQYPPNSPYQLNLNSLLSSLSAASSFSLYSQFTTSSPSISGLFQCHGDLSLSRCSSCIHSAIPRLFSLCSSSSSAAAAAAAAAASIQLRGCYLRYGNDTFLGHTDTNLRYKTCSTGGNGGGDEFLAARDEAFAAVAAAPATGSSYRVASAGSVRAEAQCTGDLNLRDCSDCVLAAATQVKVSCSGAAAGEVYLGKCYIWYSGGGELPYGAGGGEVSGGGNNDDEVEKTIAIMVGIIAVIIFIAICLYYVRKKAKGKQ</sequence>
<dbReference type="InterPro" id="IPR038408">
    <property type="entry name" value="GNK2_sf"/>
</dbReference>
<dbReference type="GO" id="GO:0005886">
    <property type="term" value="C:plasma membrane"/>
    <property type="evidence" value="ECO:0007669"/>
    <property type="project" value="UniProtKB-SubCell"/>
</dbReference>
<feature type="domain" description="Gnk2-homologous" evidence="11">
    <location>
        <begin position="24"/>
        <end position="133"/>
    </location>
</feature>
<reference evidence="12 13" key="2">
    <citation type="journal article" date="2017" name="Nature">
        <title>The Apostasia genome and the evolution of orchids.</title>
        <authorList>
            <person name="Zhang G.Q."/>
            <person name="Liu K.W."/>
            <person name="Li Z."/>
            <person name="Lohaus R."/>
            <person name="Hsiao Y.Y."/>
            <person name="Niu S.C."/>
            <person name="Wang J.Y."/>
            <person name="Lin Y.C."/>
            <person name="Xu Q."/>
            <person name="Chen L.J."/>
            <person name="Yoshida K."/>
            <person name="Fujiwara S."/>
            <person name="Wang Z.W."/>
            <person name="Zhang Y.Q."/>
            <person name="Mitsuda N."/>
            <person name="Wang M."/>
            <person name="Liu G.H."/>
            <person name="Pecoraro L."/>
            <person name="Huang H.X."/>
            <person name="Xiao X.J."/>
            <person name="Lin M."/>
            <person name="Wu X.Y."/>
            <person name="Wu W.L."/>
            <person name="Chen Y.Y."/>
            <person name="Chang S.B."/>
            <person name="Sakamoto S."/>
            <person name="Ohme-Takagi M."/>
            <person name="Yagi M."/>
            <person name="Zeng S.J."/>
            <person name="Shen C.Y."/>
            <person name="Yeh C.M."/>
            <person name="Luo Y.B."/>
            <person name="Tsai W.C."/>
            <person name="Van de Peer Y."/>
            <person name="Liu Z.J."/>
        </authorList>
    </citation>
    <scope>NUCLEOTIDE SEQUENCE [LARGE SCALE GENOMIC DNA]</scope>
    <source>
        <tissue evidence="12">The whole plant</tissue>
    </source>
</reference>
<dbReference type="GO" id="GO:0009506">
    <property type="term" value="C:plasmodesma"/>
    <property type="evidence" value="ECO:0007669"/>
    <property type="project" value="UniProtKB-SubCell"/>
</dbReference>
<comment type="subcellular location">
    <subcellularLocation>
        <location evidence="7">Cell junction</location>
        <location evidence="7">Plasmodesma</location>
    </subcellularLocation>
    <subcellularLocation>
        <location evidence="1">Cell membrane</location>
        <topology evidence="1">Single-pass type I membrane protein</topology>
    </subcellularLocation>
</comment>
<dbReference type="Proteomes" id="UP000233837">
    <property type="component" value="Unassembled WGS sequence"/>
</dbReference>
<dbReference type="AlphaFoldDB" id="A0A2I0WJ95"/>
<keyword evidence="4" id="KW-0677">Repeat</keyword>
<dbReference type="Gene3D" id="3.30.430.20">
    <property type="entry name" value="Gnk2 domain, C-X8-C-X2-C motif"/>
    <property type="match status" value="2"/>
</dbReference>
<gene>
    <name evidence="12" type="primary">CRRSP12</name>
    <name evidence="12" type="ORF">MA16_Dca015607</name>
</gene>
<evidence type="ECO:0000256" key="9">
    <source>
        <dbReference type="SAM" id="Phobius"/>
    </source>
</evidence>
<keyword evidence="2" id="KW-0945">Host-virus interaction</keyword>
<dbReference type="CDD" id="cd23509">
    <property type="entry name" value="Gnk2-like"/>
    <property type="match status" value="2"/>
</dbReference>
<name>A0A2I0WJ95_9ASPA</name>
<accession>A0A2I0WJ95</accession>
<keyword evidence="6" id="KW-1015">Disulfide bond</keyword>
<keyword evidence="3 10" id="KW-0732">Signal</keyword>
<dbReference type="EMBL" id="KZ502577">
    <property type="protein sequence ID" value="PKU75727.1"/>
    <property type="molecule type" value="Genomic_DNA"/>
</dbReference>
<feature type="domain" description="Gnk2-homologous" evidence="11">
    <location>
        <begin position="139"/>
        <end position="238"/>
    </location>
</feature>
<feature type="chain" id="PRO_5014190441" evidence="10">
    <location>
        <begin position="21"/>
        <end position="290"/>
    </location>
</feature>
<evidence type="ECO:0000256" key="7">
    <source>
        <dbReference type="ARBA" id="ARBA00024184"/>
    </source>
</evidence>
<dbReference type="InterPro" id="IPR051378">
    <property type="entry name" value="Cell2Cell_Antifungal"/>
</dbReference>
<evidence type="ECO:0000313" key="12">
    <source>
        <dbReference type="EMBL" id="PKU75727.1"/>
    </source>
</evidence>
<evidence type="ECO:0000259" key="11">
    <source>
        <dbReference type="PROSITE" id="PS51473"/>
    </source>
</evidence>
<evidence type="ECO:0000256" key="3">
    <source>
        <dbReference type="ARBA" id="ARBA00022729"/>
    </source>
</evidence>
<dbReference type="Pfam" id="PF01657">
    <property type="entry name" value="Stress-antifung"/>
    <property type="match status" value="2"/>
</dbReference>
<dbReference type="PANTHER" id="PTHR32080:SF3">
    <property type="entry name" value="PLASMODESMATA-LOCATED PROTEIN 7"/>
    <property type="match status" value="1"/>
</dbReference>
<dbReference type="PANTHER" id="PTHR32080">
    <property type="entry name" value="ANTIFUNGAL PROTEIN GINKBILOBIN-2-LIKE"/>
    <property type="match status" value="1"/>
</dbReference>
<dbReference type="InterPro" id="IPR002902">
    <property type="entry name" value="GNK2"/>
</dbReference>
<feature type="signal peptide" evidence="10">
    <location>
        <begin position="1"/>
        <end position="20"/>
    </location>
</feature>
<evidence type="ECO:0000256" key="6">
    <source>
        <dbReference type="ARBA" id="ARBA00023157"/>
    </source>
</evidence>
<evidence type="ECO:0000256" key="10">
    <source>
        <dbReference type="SAM" id="SignalP"/>
    </source>
</evidence>
<evidence type="ECO:0000256" key="5">
    <source>
        <dbReference type="ARBA" id="ARBA00022949"/>
    </source>
</evidence>
<dbReference type="OrthoDB" id="1097929at2759"/>
<keyword evidence="9" id="KW-1133">Transmembrane helix</keyword>
<comment type="similarity">
    <text evidence="8">Belongs to the cysteine-rich repeat secretory protein family. Plasmodesmata-located proteins (PDLD) subfamily.</text>
</comment>
<evidence type="ECO:0000256" key="2">
    <source>
        <dbReference type="ARBA" id="ARBA00022581"/>
    </source>
</evidence>
<evidence type="ECO:0000256" key="8">
    <source>
        <dbReference type="ARBA" id="ARBA00038393"/>
    </source>
</evidence>
<evidence type="ECO:0000313" key="13">
    <source>
        <dbReference type="Proteomes" id="UP000233837"/>
    </source>
</evidence>
<keyword evidence="13" id="KW-1185">Reference proteome</keyword>
<organism evidence="12 13">
    <name type="scientific">Dendrobium catenatum</name>
    <dbReference type="NCBI Taxonomy" id="906689"/>
    <lineage>
        <taxon>Eukaryota</taxon>
        <taxon>Viridiplantae</taxon>
        <taxon>Streptophyta</taxon>
        <taxon>Embryophyta</taxon>
        <taxon>Tracheophyta</taxon>
        <taxon>Spermatophyta</taxon>
        <taxon>Magnoliopsida</taxon>
        <taxon>Liliopsida</taxon>
        <taxon>Asparagales</taxon>
        <taxon>Orchidaceae</taxon>
        <taxon>Epidendroideae</taxon>
        <taxon>Malaxideae</taxon>
        <taxon>Dendrobiinae</taxon>
        <taxon>Dendrobium</taxon>
    </lineage>
</organism>
<evidence type="ECO:0000256" key="1">
    <source>
        <dbReference type="ARBA" id="ARBA00004251"/>
    </source>
</evidence>
<keyword evidence="9" id="KW-0472">Membrane</keyword>